<accession>A0A9W9KF34</accession>
<dbReference type="RefSeq" id="XP_056476866.1">
    <property type="nucleotide sequence ID" value="XM_056616509.1"/>
</dbReference>
<organism evidence="1 2">
    <name type="scientific">Penicillium argentinense</name>
    <dbReference type="NCBI Taxonomy" id="1131581"/>
    <lineage>
        <taxon>Eukaryota</taxon>
        <taxon>Fungi</taxon>
        <taxon>Dikarya</taxon>
        <taxon>Ascomycota</taxon>
        <taxon>Pezizomycotina</taxon>
        <taxon>Eurotiomycetes</taxon>
        <taxon>Eurotiomycetidae</taxon>
        <taxon>Eurotiales</taxon>
        <taxon>Aspergillaceae</taxon>
        <taxon>Penicillium</taxon>
    </lineage>
</organism>
<evidence type="ECO:0000313" key="1">
    <source>
        <dbReference type="EMBL" id="KAJ5103486.1"/>
    </source>
</evidence>
<name>A0A9W9KF34_9EURO</name>
<keyword evidence="2" id="KW-1185">Reference proteome</keyword>
<proteinExistence type="predicted"/>
<gene>
    <name evidence="1" type="ORF">N7532_004015</name>
</gene>
<dbReference type="OrthoDB" id="5371740at2759"/>
<evidence type="ECO:0000313" key="2">
    <source>
        <dbReference type="Proteomes" id="UP001149074"/>
    </source>
</evidence>
<comment type="caution">
    <text evidence="1">The sequence shown here is derived from an EMBL/GenBank/DDBJ whole genome shotgun (WGS) entry which is preliminary data.</text>
</comment>
<dbReference type="GeneID" id="81355488"/>
<dbReference type="InterPro" id="IPR036291">
    <property type="entry name" value="NAD(P)-bd_dom_sf"/>
</dbReference>
<dbReference type="Proteomes" id="UP001149074">
    <property type="component" value="Unassembled WGS sequence"/>
</dbReference>
<dbReference type="Gene3D" id="3.40.50.720">
    <property type="entry name" value="NAD(P)-binding Rossmann-like Domain"/>
    <property type="match status" value="1"/>
</dbReference>
<reference evidence="1" key="2">
    <citation type="journal article" date="2023" name="IMA Fungus">
        <title>Comparative genomic study of the Penicillium genus elucidates a diverse pangenome and 15 lateral gene transfer events.</title>
        <authorList>
            <person name="Petersen C."/>
            <person name="Sorensen T."/>
            <person name="Nielsen M.R."/>
            <person name="Sondergaard T.E."/>
            <person name="Sorensen J.L."/>
            <person name="Fitzpatrick D.A."/>
            <person name="Frisvad J.C."/>
            <person name="Nielsen K.L."/>
        </authorList>
    </citation>
    <scope>NUCLEOTIDE SEQUENCE</scope>
    <source>
        <strain evidence="1">IBT 30761</strain>
    </source>
</reference>
<dbReference type="AlphaFoldDB" id="A0A9W9KF34"/>
<dbReference type="EMBL" id="JAPQKI010000004">
    <property type="protein sequence ID" value="KAJ5103486.1"/>
    <property type="molecule type" value="Genomic_DNA"/>
</dbReference>
<dbReference type="Pfam" id="PF00106">
    <property type="entry name" value="adh_short"/>
    <property type="match status" value="1"/>
</dbReference>
<reference evidence="1" key="1">
    <citation type="submission" date="2022-11" db="EMBL/GenBank/DDBJ databases">
        <authorList>
            <person name="Petersen C."/>
        </authorList>
    </citation>
    <scope>NUCLEOTIDE SEQUENCE</scope>
    <source>
        <strain evidence="1">IBT 30761</strain>
    </source>
</reference>
<dbReference type="SUPFAM" id="SSF51735">
    <property type="entry name" value="NAD(P)-binding Rossmann-fold domains"/>
    <property type="match status" value="1"/>
</dbReference>
<sequence>MPLARTDGKVQEPNLSVIEINVQGVLMTVSLAVQQFRRQTVNAHGFRGKVVVAGSVCGIYRSLGLSTYAASKHAVTGLNISTTEFYDALESEGLLTPLHGAVTTCEQLLGANAGLTCPRFADFTDEKHWLVFERLAARGASKVKSAVNYTL</sequence>
<dbReference type="InterPro" id="IPR002347">
    <property type="entry name" value="SDR_fam"/>
</dbReference>
<protein>
    <submittedName>
        <fullName evidence="1">Glucose 1-dehydrogenase</fullName>
    </submittedName>
</protein>